<dbReference type="Proteomes" id="UP000639338">
    <property type="component" value="Unassembled WGS sequence"/>
</dbReference>
<gene>
    <name evidence="2" type="ORF">HCN44_002370</name>
</gene>
<dbReference type="OrthoDB" id="6419576at2759"/>
<feature type="signal peptide" evidence="1">
    <location>
        <begin position="1"/>
        <end position="21"/>
    </location>
</feature>
<accession>A0A835CV06</accession>
<organism evidence="2 3">
    <name type="scientific">Aphidius gifuensis</name>
    <name type="common">Parasitoid wasp</name>
    <dbReference type="NCBI Taxonomy" id="684658"/>
    <lineage>
        <taxon>Eukaryota</taxon>
        <taxon>Metazoa</taxon>
        <taxon>Ecdysozoa</taxon>
        <taxon>Arthropoda</taxon>
        <taxon>Hexapoda</taxon>
        <taxon>Insecta</taxon>
        <taxon>Pterygota</taxon>
        <taxon>Neoptera</taxon>
        <taxon>Endopterygota</taxon>
        <taxon>Hymenoptera</taxon>
        <taxon>Apocrita</taxon>
        <taxon>Ichneumonoidea</taxon>
        <taxon>Braconidae</taxon>
        <taxon>Aphidiinae</taxon>
        <taxon>Aphidius</taxon>
    </lineage>
</organism>
<reference evidence="2 3" key="1">
    <citation type="submission" date="2020-08" db="EMBL/GenBank/DDBJ databases">
        <title>Aphidius gifuensis genome sequencing and assembly.</title>
        <authorList>
            <person name="Du Z."/>
        </authorList>
    </citation>
    <scope>NUCLEOTIDE SEQUENCE [LARGE SCALE GENOMIC DNA]</scope>
    <source>
        <strain evidence="2">YNYX2018</strain>
        <tissue evidence="2">Adults</tissue>
    </source>
</reference>
<name>A0A835CV06_APHGI</name>
<protein>
    <recommendedName>
        <fullName evidence="4">Odorant-binding protein</fullName>
    </recommendedName>
</protein>
<comment type="caution">
    <text evidence="2">The sequence shown here is derived from an EMBL/GenBank/DDBJ whole genome shotgun (WGS) entry which is preliminary data.</text>
</comment>
<sequence>MFLFYRFLFVTFAVWMIQVGADDIAPSSTDKNDILESNKTIIVEKNLNKLFDRMLPKIRKDIVKMGLDPLSLPDQYLRTTKIPGLRGKIHLQKGWAQEASTIKRTGDVIVQYGGKKLNFDFALGFDTLDITYAYTLKYLLYKRKGDFHGQFHNVKLKVYGFIDFTTYQVTLKYFDLVHVGKFSLKLEGHLADHLLNVLTKLFTTFSRDSVLKNIEERFEETLQAKIKEFNDSVLEPILPSFLNATKFYN</sequence>
<evidence type="ECO:0000313" key="2">
    <source>
        <dbReference type="EMBL" id="KAF7996724.1"/>
    </source>
</evidence>
<proteinExistence type="predicted"/>
<feature type="chain" id="PRO_5032859040" description="Odorant-binding protein" evidence="1">
    <location>
        <begin position="22"/>
        <end position="249"/>
    </location>
</feature>
<evidence type="ECO:0000256" key="1">
    <source>
        <dbReference type="SAM" id="SignalP"/>
    </source>
</evidence>
<evidence type="ECO:0008006" key="4">
    <source>
        <dbReference type="Google" id="ProtNLM"/>
    </source>
</evidence>
<dbReference type="EMBL" id="JACMRX010000001">
    <property type="protein sequence ID" value="KAF7996724.1"/>
    <property type="molecule type" value="Genomic_DNA"/>
</dbReference>
<keyword evidence="1" id="KW-0732">Signal</keyword>
<dbReference type="InterPro" id="IPR020234">
    <property type="entry name" value="Mite_allergen_group-7"/>
</dbReference>
<dbReference type="Pfam" id="PF16984">
    <property type="entry name" value="Grp7_allergen"/>
    <property type="match status" value="1"/>
</dbReference>
<dbReference type="Gene3D" id="3.15.10.50">
    <property type="match status" value="1"/>
</dbReference>
<dbReference type="InterPro" id="IPR038602">
    <property type="entry name" value="Mite_allergen_7_sf"/>
</dbReference>
<evidence type="ECO:0000313" key="3">
    <source>
        <dbReference type="Proteomes" id="UP000639338"/>
    </source>
</evidence>
<keyword evidence="3" id="KW-1185">Reference proteome</keyword>
<dbReference type="AlphaFoldDB" id="A0A835CV06"/>